<evidence type="ECO:0000256" key="2">
    <source>
        <dbReference type="ARBA" id="ARBA00023125"/>
    </source>
</evidence>
<protein>
    <submittedName>
        <fullName evidence="6">TetR/AcrR family transcriptional regulator</fullName>
    </submittedName>
</protein>
<gene>
    <name evidence="6" type="ORF">EDM59_26315</name>
</gene>
<dbReference type="SUPFAM" id="SSF48498">
    <property type="entry name" value="Tetracyclin repressor-like, C-terminal domain"/>
    <property type="match status" value="1"/>
</dbReference>
<dbReference type="InterPro" id="IPR036271">
    <property type="entry name" value="Tet_transcr_reg_TetR-rel_C_sf"/>
</dbReference>
<dbReference type="PANTHER" id="PTHR30055:SF151">
    <property type="entry name" value="TRANSCRIPTIONAL REGULATORY PROTEIN"/>
    <property type="match status" value="1"/>
</dbReference>
<dbReference type="InterPro" id="IPR009057">
    <property type="entry name" value="Homeodomain-like_sf"/>
</dbReference>
<organism evidence="6 7">
    <name type="scientific">Brevibacillus nitrificans</name>
    <dbReference type="NCBI Taxonomy" id="651560"/>
    <lineage>
        <taxon>Bacteria</taxon>
        <taxon>Bacillati</taxon>
        <taxon>Bacillota</taxon>
        <taxon>Bacilli</taxon>
        <taxon>Bacillales</taxon>
        <taxon>Paenibacillaceae</taxon>
        <taxon>Brevibacillus</taxon>
    </lineage>
</organism>
<dbReference type="InterPro" id="IPR050109">
    <property type="entry name" value="HTH-type_TetR-like_transc_reg"/>
</dbReference>
<dbReference type="Pfam" id="PF17935">
    <property type="entry name" value="TetR_C_27"/>
    <property type="match status" value="1"/>
</dbReference>
<keyword evidence="2 4" id="KW-0238">DNA-binding</keyword>
<dbReference type="SUPFAM" id="SSF46689">
    <property type="entry name" value="Homeodomain-like"/>
    <property type="match status" value="1"/>
</dbReference>
<keyword evidence="7" id="KW-1185">Reference proteome</keyword>
<dbReference type="Gene3D" id="1.10.357.10">
    <property type="entry name" value="Tetracycline Repressor, domain 2"/>
    <property type="match status" value="1"/>
</dbReference>
<evidence type="ECO:0000256" key="4">
    <source>
        <dbReference type="PROSITE-ProRule" id="PRU00335"/>
    </source>
</evidence>
<dbReference type="PRINTS" id="PR00455">
    <property type="entry name" value="HTHTETR"/>
</dbReference>
<evidence type="ECO:0000256" key="3">
    <source>
        <dbReference type="ARBA" id="ARBA00023163"/>
    </source>
</evidence>
<dbReference type="EMBL" id="RHHU01000018">
    <property type="protein sequence ID" value="RNB79918.1"/>
    <property type="molecule type" value="Genomic_DNA"/>
</dbReference>
<feature type="DNA-binding region" description="H-T-H motif" evidence="4">
    <location>
        <begin position="33"/>
        <end position="52"/>
    </location>
</feature>
<dbReference type="GO" id="GO:0000976">
    <property type="term" value="F:transcription cis-regulatory region binding"/>
    <property type="evidence" value="ECO:0007669"/>
    <property type="project" value="TreeGrafter"/>
</dbReference>
<dbReference type="PANTHER" id="PTHR30055">
    <property type="entry name" value="HTH-TYPE TRANSCRIPTIONAL REGULATOR RUTR"/>
    <property type="match status" value="1"/>
</dbReference>
<dbReference type="Proteomes" id="UP000269573">
    <property type="component" value="Unassembled WGS sequence"/>
</dbReference>
<dbReference type="AlphaFoldDB" id="A0A3M8CWA8"/>
<dbReference type="Pfam" id="PF00440">
    <property type="entry name" value="TetR_N"/>
    <property type="match status" value="1"/>
</dbReference>
<dbReference type="InterPro" id="IPR023772">
    <property type="entry name" value="DNA-bd_HTH_TetR-type_CS"/>
</dbReference>
<feature type="domain" description="HTH tetR-type" evidence="5">
    <location>
        <begin position="10"/>
        <end position="70"/>
    </location>
</feature>
<accession>A0A3M8CWA8</accession>
<dbReference type="PROSITE" id="PS01081">
    <property type="entry name" value="HTH_TETR_1"/>
    <property type="match status" value="1"/>
</dbReference>
<evidence type="ECO:0000256" key="1">
    <source>
        <dbReference type="ARBA" id="ARBA00023015"/>
    </source>
</evidence>
<evidence type="ECO:0000313" key="6">
    <source>
        <dbReference type="EMBL" id="RNB79918.1"/>
    </source>
</evidence>
<dbReference type="InterPro" id="IPR041478">
    <property type="entry name" value="TetR_C_27"/>
</dbReference>
<comment type="caution">
    <text evidence="6">The sequence shown here is derived from an EMBL/GenBank/DDBJ whole genome shotgun (WGS) entry which is preliminary data.</text>
</comment>
<reference evidence="6 7" key="1">
    <citation type="submission" date="2018-10" db="EMBL/GenBank/DDBJ databases">
        <title>Phylogenomics of Brevibacillus.</title>
        <authorList>
            <person name="Dunlap C."/>
        </authorList>
    </citation>
    <scope>NUCLEOTIDE SEQUENCE [LARGE SCALE GENOMIC DNA]</scope>
    <source>
        <strain evidence="6 7">JCM 15774</strain>
    </source>
</reference>
<dbReference type="InterPro" id="IPR001647">
    <property type="entry name" value="HTH_TetR"/>
</dbReference>
<keyword evidence="3" id="KW-0804">Transcription</keyword>
<proteinExistence type="predicted"/>
<evidence type="ECO:0000259" key="5">
    <source>
        <dbReference type="PROSITE" id="PS50977"/>
    </source>
</evidence>
<name>A0A3M8CWA8_9BACL</name>
<evidence type="ECO:0000313" key="7">
    <source>
        <dbReference type="Proteomes" id="UP000269573"/>
    </source>
</evidence>
<dbReference type="GO" id="GO:0003700">
    <property type="term" value="F:DNA-binding transcription factor activity"/>
    <property type="evidence" value="ECO:0007669"/>
    <property type="project" value="TreeGrafter"/>
</dbReference>
<keyword evidence="1" id="KW-0805">Transcription regulation</keyword>
<dbReference type="PROSITE" id="PS50977">
    <property type="entry name" value="HTH_TETR_2"/>
    <property type="match status" value="1"/>
</dbReference>
<sequence length="199" mass="22640">MDVPMSHDLPLTKEMILDAAEQVLRRFGPDKTSVVDIAKVLQVSHGTLYRHFPSKAALREAVTQRWLQGCISAPLEEIASETQGSATERLHRWLTTLRNSKKEYFTTDAEMFAMYASETEGSVEMVKAHAEHLVQQIARIVEQGIQAKEWKPGNPESIARAIFLATSRFHHPAHAQHWLADEEEDDFQLVWELLLRGLV</sequence>